<proteinExistence type="predicted"/>
<dbReference type="EMBL" id="JAHJDP010000077">
    <property type="protein sequence ID" value="MBU2691918.1"/>
    <property type="molecule type" value="Genomic_DNA"/>
</dbReference>
<dbReference type="PROSITE" id="PS51257">
    <property type="entry name" value="PROKAR_LIPOPROTEIN"/>
    <property type="match status" value="1"/>
</dbReference>
<evidence type="ECO:0000256" key="1">
    <source>
        <dbReference type="PROSITE-ProRule" id="PRU00339"/>
    </source>
</evidence>
<dbReference type="Proteomes" id="UP000777784">
    <property type="component" value="Unassembled WGS sequence"/>
</dbReference>
<dbReference type="InterPro" id="IPR019734">
    <property type="entry name" value="TPR_rpt"/>
</dbReference>
<feature type="repeat" description="TPR" evidence="1">
    <location>
        <begin position="220"/>
        <end position="253"/>
    </location>
</feature>
<evidence type="ECO:0008006" key="5">
    <source>
        <dbReference type="Google" id="ProtNLM"/>
    </source>
</evidence>
<keyword evidence="2" id="KW-0732">Signal</keyword>
<evidence type="ECO:0000313" key="3">
    <source>
        <dbReference type="EMBL" id="MBU2691918.1"/>
    </source>
</evidence>
<evidence type="ECO:0000256" key="2">
    <source>
        <dbReference type="SAM" id="SignalP"/>
    </source>
</evidence>
<dbReference type="PROSITE" id="PS50005">
    <property type="entry name" value="TPR"/>
    <property type="match status" value="1"/>
</dbReference>
<dbReference type="Pfam" id="PF13432">
    <property type="entry name" value="TPR_16"/>
    <property type="match status" value="1"/>
</dbReference>
<reference evidence="3" key="1">
    <citation type="submission" date="2021-05" db="EMBL/GenBank/DDBJ databases">
        <title>Energy efficiency and biological interactions define the core microbiome of deep oligotrophic groundwater.</title>
        <authorList>
            <person name="Mehrshad M."/>
            <person name="Lopez-Fernandez M."/>
            <person name="Bell E."/>
            <person name="Bernier-Latmani R."/>
            <person name="Bertilsson S."/>
            <person name="Dopson M."/>
        </authorList>
    </citation>
    <scope>NUCLEOTIDE SEQUENCE</scope>
    <source>
        <strain evidence="3">Modern_marine.mb.64</strain>
    </source>
</reference>
<comment type="caution">
    <text evidence="3">The sequence shown here is derived from an EMBL/GenBank/DDBJ whole genome shotgun (WGS) entry which is preliminary data.</text>
</comment>
<dbReference type="SUPFAM" id="SSF48452">
    <property type="entry name" value="TPR-like"/>
    <property type="match status" value="1"/>
</dbReference>
<gene>
    <name evidence="3" type="ORF">KJ970_13440</name>
</gene>
<feature type="signal peptide" evidence="2">
    <location>
        <begin position="1"/>
        <end position="27"/>
    </location>
</feature>
<dbReference type="Gene3D" id="1.25.40.10">
    <property type="entry name" value="Tetratricopeptide repeat domain"/>
    <property type="match status" value="1"/>
</dbReference>
<keyword evidence="1" id="KW-0802">TPR repeat</keyword>
<sequence>MMILKIMSKLVGALVCAACLFLSVSCAPTTERGPAEVAYELRINGKLDEAKQVLEDALSQDPGYADGHYELARVKSHMAFGDPRQTENLLTEALQSINRAVALDSSSVIYTFFAGHVHFVRAFFAMHMGEADAAERAARSCDSFTAALRLDPDYREAMLYLVELYGVLPVEMGGDRSKAEVYRTELAAKDEIYGMKARSILSEVGVADWKELYEKHPGNTDVLEELGKAYLRKGNVAEADKFFEEAVAIDSSQVILFLDLGRYHFGSALEIMESEEQETLQRHWAAAESAILRYLESEHPAPMKAYALRMLSKVKHGTGDKGEGDNLKAEAKALDPFHSRATGNPPAVLFTPPGMIEHDHRYLMRPF</sequence>
<accession>A0A948RYG9</accession>
<dbReference type="InterPro" id="IPR011990">
    <property type="entry name" value="TPR-like_helical_dom_sf"/>
</dbReference>
<dbReference type="AlphaFoldDB" id="A0A948RYG9"/>
<evidence type="ECO:0000313" key="4">
    <source>
        <dbReference type="Proteomes" id="UP000777784"/>
    </source>
</evidence>
<organism evidence="3 4">
    <name type="scientific">Eiseniibacteriota bacterium</name>
    <dbReference type="NCBI Taxonomy" id="2212470"/>
    <lineage>
        <taxon>Bacteria</taxon>
        <taxon>Candidatus Eiseniibacteriota</taxon>
    </lineage>
</organism>
<feature type="chain" id="PRO_5037636457" description="Tetratricopeptide repeat protein" evidence="2">
    <location>
        <begin position="28"/>
        <end position="367"/>
    </location>
</feature>
<name>A0A948RYG9_UNCEI</name>
<protein>
    <recommendedName>
        <fullName evidence="5">Tetratricopeptide repeat protein</fullName>
    </recommendedName>
</protein>